<keyword evidence="5 8" id="KW-1133">Transmembrane helix</keyword>
<gene>
    <name evidence="9" type="ORF">KUV50_07590</name>
</gene>
<keyword evidence="6 8" id="KW-0472">Membrane</keyword>
<comment type="subcellular location">
    <subcellularLocation>
        <location evidence="1">Membrane</location>
        <topology evidence="1">Multi-pass membrane protein</topology>
    </subcellularLocation>
</comment>
<evidence type="ECO:0000256" key="2">
    <source>
        <dbReference type="ARBA" id="ARBA00006434"/>
    </source>
</evidence>
<evidence type="ECO:0000256" key="6">
    <source>
        <dbReference type="ARBA" id="ARBA00023136"/>
    </source>
</evidence>
<evidence type="ECO:0000256" key="1">
    <source>
        <dbReference type="ARBA" id="ARBA00004141"/>
    </source>
</evidence>
<dbReference type="InterPro" id="IPR038377">
    <property type="entry name" value="Na/Glc_symporter_sf"/>
</dbReference>
<comment type="similarity">
    <text evidence="2 7">Belongs to the sodium:solute symporter (SSF) (TC 2.A.21) family.</text>
</comment>
<keyword evidence="3" id="KW-0813">Transport</keyword>
<dbReference type="Pfam" id="PF00474">
    <property type="entry name" value="SSF"/>
    <property type="match status" value="1"/>
</dbReference>
<dbReference type="PANTHER" id="PTHR48086">
    <property type="entry name" value="SODIUM/PROLINE SYMPORTER-RELATED"/>
    <property type="match status" value="1"/>
</dbReference>
<feature type="transmembrane region" description="Helical" evidence="8">
    <location>
        <begin position="178"/>
        <end position="197"/>
    </location>
</feature>
<evidence type="ECO:0000313" key="9">
    <source>
        <dbReference type="EMBL" id="MBY5957986.1"/>
    </source>
</evidence>
<sequence>MTEVGVWLIGFALIYTFILIGVGTISRKRAHKTGYFVGGRTFNKWMVAFCITGLFSGSTFISVLELSYLTGISAVWYGVAETIQVLIIAYLIIGPFRKKLVVTVSGMIGEKYGRKALGIGGAITAFAFPMWSVATSIGFASAIHVFTGISLTASIAFTAFLLYFYLRAGGMWSIATTQTLNFFVFILMFGVGIYAVLLNPGLDGLTAFAVEKPAMFSLNAVGNQVIVAWMGTFLVNVILAQAAFQMALSCKTPEEGQKGLKLAALFGVPFILLAIVFGVAAAIVVPGYSQGLVALPHYLTEVLPAPLVGLFFLGVWACALSWGAPCQFSGATSLGKDVGAALNPKATEAQLVSYTKKALLLLTFLMIAFGVLRTEQSAWWNILAWTLRNSSTFAPVVAVLFWKPATRTSVVYSMVVGFSAGLGWYALSGWSVSEFHLNIHPVWVGMSANLMTIMAITFIQKGNQMIAVPRAVLTRSGYGILAGFLTLLMLLAIRFQEIYVNGLLGLSLFLLLVTVWIGVMKVFPEIRSLAEALFRTDPLEVEYAIESGIKE</sequence>
<evidence type="ECO:0000313" key="10">
    <source>
        <dbReference type="Proteomes" id="UP000753961"/>
    </source>
</evidence>
<feature type="transmembrane region" description="Helical" evidence="8">
    <location>
        <begin position="145"/>
        <end position="166"/>
    </location>
</feature>
<dbReference type="InterPro" id="IPR001734">
    <property type="entry name" value="Na/solute_symporter"/>
</dbReference>
<feature type="transmembrane region" description="Helical" evidence="8">
    <location>
        <begin position="471"/>
        <end position="492"/>
    </location>
</feature>
<evidence type="ECO:0000256" key="7">
    <source>
        <dbReference type="RuleBase" id="RU362091"/>
    </source>
</evidence>
<dbReference type="PROSITE" id="PS50283">
    <property type="entry name" value="NA_SOLUT_SYMP_3"/>
    <property type="match status" value="1"/>
</dbReference>
<feature type="transmembrane region" description="Helical" evidence="8">
    <location>
        <begin position="439"/>
        <end position="459"/>
    </location>
</feature>
<dbReference type="Proteomes" id="UP000753961">
    <property type="component" value="Unassembled WGS sequence"/>
</dbReference>
<dbReference type="CDD" id="cd10322">
    <property type="entry name" value="SLC5sbd"/>
    <property type="match status" value="1"/>
</dbReference>
<accession>A0A953LAW2</accession>
<keyword evidence="4 8" id="KW-0812">Transmembrane</keyword>
<dbReference type="InterPro" id="IPR050277">
    <property type="entry name" value="Sodium:Solute_Symporter"/>
</dbReference>
<name>A0A953LAW2_9BACT</name>
<evidence type="ECO:0000256" key="8">
    <source>
        <dbReference type="SAM" id="Phobius"/>
    </source>
</evidence>
<reference evidence="9" key="1">
    <citation type="submission" date="2021-06" db="EMBL/GenBank/DDBJ databases">
        <title>44 bacteria genomes isolated from Dapeng, Shenzhen.</title>
        <authorList>
            <person name="Zheng W."/>
            <person name="Yu S."/>
            <person name="Huang Y."/>
        </authorList>
    </citation>
    <scope>NUCLEOTIDE SEQUENCE</scope>
    <source>
        <strain evidence="9">DP5N28-2</strain>
    </source>
</reference>
<feature type="transmembrane region" description="Helical" evidence="8">
    <location>
        <begin position="117"/>
        <end position="139"/>
    </location>
</feature>
<dbReference type="GO" id="GO:0005886">
    <property type="term" value="C:plasma membrane"/>
    <property type="evidence" value="ECO:0007669"/>
    <property type="project" value="TreeGrafter"/>
</dbReference>
<dbReference type="EMBL" id="JAHVHU010000007">
    <property type="protein sequence ID" value="MBY5957986.1"/>
    <property type="molecule type" value="Genomic_DNA"/>
</dbReference>
<feature type="transmembrane region" description="Helical" evidence="8">
    <location>
        <begin position="226"/>
        <end position="250"/>
    </location>
</feature>
<organism evidence="9 10">
    <name type="scientific">Membranihabitans marinus</name>
    <dbReference type="NCBI Taxonomy" id="1227546"/>
    <lineage>
        <taxon>Bacteria</taxon>
        <taxon>Pseudomonadati</taxon>
        <taxon>Bacteroidota</taxon>
        <taxon>Saprospiria</taxon>
        <taxon>Saprospirales</taxon>
        <taxon>Saprospiraceae</taxon>
        <taxon>Membranihabitans</taxon>
    </lineage>
</organism>
<evidence type="ECO:0000256" key="5">
    <source>
        <dbReference type="ARBA" id="ARBA00022989"/>
    </source>
</evidence>
<feature type="transmembrane region" description="Helical" evidence="8">
    <location>
        <begin position="6"/>
        <end position="25"/>
    </location>
</feature>
<dbReference type="RefSeq" id="WP_222579524.1">
    <property type="nucleotide sequence ID" value="NZ_JAHVHU010000007.1"/>
</dbReference>
<feature type="transmembrane region" description="Helical" evidence="8">
    <location>
        <begin position="354"/>
        <end position="372"/>
    </location>
</feature>
<feature type="transmembrane region" description="Helical" evidence="8">
    <location>
        <begin position="305"/>
        <end position="324"/>
    </location>
</feature>
<feature type="transmembrane region" description="Helical" evidence="8">
    <location>
        <begin position="378"/>
        <end position="402"/>
    </location>
</feature>
<feature type="transmembrane region" description="Helical" evidence="8">
    <location>
        <begin position="45"/>
        <end position="68"/>
    </location>
</feature>
<comment type="caution">
    <text evidence="9">The sequence shown here is derived from an EMBL/GenBank/DDBJ whole genome shotgun (WGS) entry which is preliminary data.</text>
</comment>
<feature type="transmembrane region" description="Helical" evidence="8">
    <location>
        <begin position="74"/>
        <end position="96"/>
    </location>
</feature>
<evidence type="ECO:0000256" key="4">
    <source>
        <dbReference type="ARBA" id="ARBA00022692"/>
    </source>
</evidence>
<protein>
    <submittedName>
        <fullName evidence="9">Sodium:solute symporter family protein</fullName>
    </submittedName>
</protein>
<dbReference type="GO" id="GO:0022857">
    <property type="term" value="F:transmembrane transporter activity"/>
    <property type="evidence" value="ECO:0007669"/>
    <property type="project" value="InterPro"/>
</dbReference>
<feature type="transmembrane region" description="Helical" evidence="8">
    <location>
        <begin position="409"/>
        <end position="427"/>
    </location>
</feature>
<dbReference type="AlphaFoldDB" id="A0A953LAW2"/>
<evidence type="ECO:0000256" key="3">
    <source>
        <dbReference type="ARBA" id="ARBA00022448"/>
    </source>
</evidence>
<keyword evidence="10" id="KW-1185">Reference proteome</keyword>
<feature type="transmembrane region" description="Helical" evidence="8">
    <location>
        <begin position="262"/>
        <end position="285"/>
    </location>
</feature>
<proteinExistence type="inferred from homology"/>
<dbReference type="PANTHER" id="PTHR48086:SF7">
    <property type="entry name" value="SODIUM-SOLUTE SYMPORTER-RELATED"/>
    <property type="match status" value="1"/>
</dbReference>
<feature type="transmembrane region" description="Helical" evidence="8">
    <location>
        <begin position="498"/>
        <end position="519"/>
    </location>
</feature>
<dbReference type="Gene3D" id="1.20.1730.10">
    <property type="entry name" value="Sodium/glucose cotransporter"/>
    <property type="match status" value="1"/>
</dbReference>